<dbReference type="GO" id="GO:0005886">
    <property type="term" value="C:plasma membrane"/>
    <property type="evidence" value="ECO:0007669"/>
    <property type="project" value="UniProtKB-SubCell"/>
</dbReference>
<dbReference type="CDD" id="cd06261">
    <property type="entry name" value="TM_PBP2"/>
    <property type="match status" value="1"/>
</dbReference>
<keyword evidence="3" id="KW-1003">Cell membrane</keyword>
<dbReference type="PROSITE" id="PS50928">
    <property type="entry name" value="ABC_TM1"/>
    <property type="match status" value="1"/>
</dbReference>
<feature type="domain" description="ABC transmembrane type-1" evidence="8">
    <location>
        <begin position="80"/>
        <end position="268"/>
    </location>
</feature>
<feature type="transmembrane region" description="Helical" evidence="7">
    <location>
        <begin position="248"/>
        <end position="268"/>
    </location>
</feature>
<evidence type="ECO:0000256" key="7">
    <source>
        <dbReference type="RuleBase" id="RU363032"/>
    </source>
</evidence>
<evidence type="ECO:0000256" key="3">
    <source>
        <dbReference type="ARBA" id="ARBA00022475"/>
    </source>
</evidence>
<dbReference type="PANTHER" id="PTHR32243:SF18">
    <property type="entry name" value="INNER MEMBRANE ABC TRANSPORTER PERMEASE PROTEIN YCJP"/>
    <property type="match status" value="1"/>
</dbReference>
<dbReference type="PANTHER" id="PTHR32243">
    <property type="entry name" value="MALTOSE TRANSPORT SYSTEM PERMEASE-RELATED"/>
    <property type="match status" value="1"/>
</dbReference>
<name>A0A918C8A1_9DEIO</name>
<keyword evidence="6 7" id="KW-0472">Membrane</keyword>
<dbReference type="AlphaFoldDB" id="A0A918C8A1"/>
<comment type="similarity">
    <text evidence="7">Belongs to the binding-protein-dependent transport system permease family.</text>
</comment>
<dbReference type="GO" id="GO:0055085">
    <property type="term" value="P:transmembrane transport"/>
    <property type="evidence" value="ECO:0007669"/>
    <property type="project" value="InterPro"/>
</dbReference>
<dbReference type="InterPro" id="IPR035906">
    <property type="entry name" value="MetI-like_sf"/>
</dbReference>
<comment type="caution">
    <text evidence="9">The sequence shown here is derived from an EMBL/GenBank/DDBJ whole genome shotgun (WGS) entry which is preliminary data.</text>
</comment>
<keyword evidence="5 7" id="KW-1133">Transmembrane helix</keyword>
<dbReference type="Proteomes" id="UP000603865">
    <property type="component" value="Unassembled WGS sequence"/>
</dbReference>
<evidence type="ECO:0000256" key="5">
    <source>
        <dbReference type="ARBA" id="ARBA00022989"/>
    </source>
</evidence>
<organism evidence="9 10">
    <name type="scientific">Deinococcus ruber</name>
    <dbReference type="NCBI Taxonomy" id="1848197"/>
    <lineage>
        <taxon>Bacteria</taxon>
        <taxon>Thermotogati</taxon>
        <taxon>Deinococcota</taxon>
        <taxon>Deinococci</taxon>
        <taxon>Deinococcales</taxon>
        <taxon>Deinococcaceae</taxon>
        <taxon>Deinococcus</taxon>
    </lineage>
</organism>
<feature type="transmembrane region" description="Helical" evidence="7">
    <location>
        <begin position="192"/>
        <end position="214"/>
    </location>
</feature>
<evidence type="ECO:0000256" key="2">
    <source>
        <dbReference type="ARBA" id="ARBA00022448"/>
    </source>
</evidence>
<evidence type="ECO:0000313" key="9">
    <source>
        <dbReference type="EMBL" id="GGR10743.1"/>
    </source>
</evidence>
<reference evidence="9" key="1">
    <citation type="journal article" date="2014" name="Int. J. Syst. Evol. Microbiol.">
        <title>Complete genome sequence of Corynebacterium casei LMG S-19264T (=DSM 44701T), isolated from a smear-ripened cheese.</title>
        <authorList>
            <consortium name="US DOE Joint Genome Institute (JGI-PGF)"/>
            <person name="Walter F."/>
            <person name="Albersmeier A."/>
            <person name="Kalinowski J."/>
            <person name="Ruckert C."/>
        </authorList>
    </citation>
    <scope>NUCLEOTIDE SEQUENCE</scope>
    <source>
        <strain evidence="9">JCM 31311</strain>
    </source>
</reference>
<dbReference type="Gene3D" id="1.10.3720.10">
    <property type="entry name" value="MetI-like"/>
    <property type="match status" value="1"/>
</dbReference>
<evidence type="ECO:0000256" key="4">
    <source>
        <dbReference type="ARBA" id="ARBA00022692"/>
    </source>
</evidence>
<evidence type="ECO:0000313" key="10">
    <source>
        <dbReference type="Proteomes" id="UP000603865"/>
    </source>
</evidence>
<reference evidence="9" key="2">
    <citation type="submission" date="2020-09" db="EMBL/GenBank/DDBJ databases">
        <authorList>
            <person name="Sun Q."/>
            <person name="Ohkuma M."/>
        </authorList>
    </citation>
    <scope>NUCLEOTIDE SEQUENCE</scope>
    <source>
        <strain evidence="9">JCM 31311</strain>
    </source>
</reference>
<dbReference type="EMBL" id="BMQL01000012">
    <property type="protein sequence ID" value="GGR10743.1"/>
    <property type="molecule type" value="Genomic_DNA"/>
</dbReference>
<feature type="transmembrane region" description="Helical" evidence="7">
    <location>
        <begin position="146"/>
        <end position="171"/>
    </location>
</feature>
<evidence type="ECO:0000259" key="8">
    <source>
        <dbReference type="PROSITE" id="PS50928"/>
    </source>
</evidence>
<gene>
    <name evidence="9" type="ORF">GCM10008957_24340</name>
</gene>
<keyword evidence="2 7" id="KW-0813">Transport</keyword>
<protein>
    <submittedName>
        <fullName evidence="9">ABC transporter permease</fullName>
    </submittedName>
</protein>
<dbReference type="Pfam" id="PF00528">
    <property type="entry name" value="BPD_transp_1"/>
    <property type="match status" value="1"/>
</dbReference>
<sequence length="284" mass="30816">MSVPAIPAPRAAWFLQVAGLRRALGAILLLAFSAFLLMPLWTLLLWAVTERWLYPGVVPQQFGLKWWSWVFSNADIGKAAFWSLTTAPTVTLLSALVCLPAAYAFARFDFPLKRFFYVALLASNAFPKLGLYIAIAAFFFRLGLIGTFWGVVLVQLVNALVVMIWIPSAAFAAVPKELEEAARDAGASPLRVFFSVTLPISMPGIIVALILTFLGSLDESQATLLIGTPQITTLPIQMYTLVSSYPEPVGAVFSVLLATPSVVLLLLARRYLLAGYLAAGFKGG</sequence>
<feature type="transmembrane region" description="Helical" evidence="7">
    <location>
        <begin position="23"/>
        <end position="48"/>
    </location>
</feature>
<comment type="subcellular location">
    <subcellularLocation>
        <location evidence="1 7">Cell membrane</location>
        <topology evidence="1 7">Multi-pass membrane protein</topology>
    </subcellularLocation>
</comment>
<dbReference type="SUPFAM" id="SSF161098">
    <property type="entry name" value="MetI-like"/>
    <property type="match status" value="1"/>
</dbReference>
<dbReference type="RefSeq" id="WP_189090748.1">
    <property type="nucleotide sequence ID" value="NZ_BMQL01000012.1"/>
</dbReference>
<accession>A0A918C8A1</accession>
<proteinExistence type="inferred from homology"/>
<dbReference type="InterPro" id="IPR050901">
    <property type="entry name" value="BP-dep_ABC_trans_perm"/>
</dbReference>
<evidence type="ECO:0000256" key="6">
    <source>
        <dbReference type="ARBA" id="ARBA00023136"/>
    </source>
</evidence>
<dbReference type="InterPro" id="IPR000515">
    <property type="entry name" value="MetI-like"/>
</dbReference>
<keyword evidence="4 7" id="KW-0812">Transmembrane</keyword>
<feature type="transmembrane region" description="Helical" evidence="7">
    <location>
        <begin position="79"/>
        <end position="103"/>
    </location>
</feature>
<keyword evidence="10" id="KW-1185">Reference proteome</keyword>
<feature type="transmembrane region" description="Helical" evidence="7">
    <location>
        <begin position="115"/>
        <end position="140"/>
    </location>
</feature>
<evidence type="ECO:0000256" key="1">
    <source>
        <dbReference type="ARBA" id="ARBA00004651"/>
    </source>
</evidence>